<evidence type="ECO:0000313" key="1">
    <source>
        <dbReference type="EMBL" id="QDU26780.1"/>
    </source>
</evidence>
<reference evidence="1 2" key="1">
    <citation type="submission" date="2019-02" db="EMBL/GenBank/DDBJ databases">
        <title>Deep-cultivation of Planctomycetes and their phenomic and genomic characterization uncovers novel biology.</title>
        <authorList>
            <person name="Wiegand S."/>
            <person name="Jogler M."/>
            <person name="Boedeker C."/>
            <person name="Pinto D."/>
            <person name="Vollmers J."/>
            <person name="Rivas-Marin E."/>
            <person name="Kohn T."/>
            <person name="Peeters S.H."/>
            <person name="Heuer A."/>
            <person name="Rast P."/>
            <person name="Oberbeckmann S."/>
            <person name="Bunk B."/>
            <person name="Jeske O."/>
            <person name="Meyerdierks A."/>
            <person name="Storesund J.E."/>
            <person name="Kallscheuer N."/>
            <person name="Luecker S."/>
            <person name="Lage O.M."/>
            <person name="Pohl T."/>
            <person name="Merkel B.J."/>
            <person name="Hornburger P."/>
            <person name="Mueller R.-W."/>
            <person name="Bruemmer F."/>
            <person name="Labrenz M."/>
            <person name="Spormann A.M."/>
            <person name="Op den Camp H."/>
            <person name="Overmann J."/>
            <person name="Amann R."/>
            <person name="Jetten M.S.M."/>
            <person name="Mascher T."/>
            <person name="Medema M.H."/>
            <person name="Devos D.P."/>
            <person name="Kaster A.-K."/>
            <person name="Ovreas L."/>
            <person name="Rohde M."/>
            <person name="Galperin M.Y."/>
            <person name="Jogler C."/>
        </authorList>
    </citation>
    <scope>NUCLEOTIDE SEQUENCE [LARGE SCALE GENOMIC DNA]</scope>
    <source>
        <strain evidence="1 2">ETA_A8</strain>
    </source>
</reference>
<dbReference type="EMBL" id="CP036274">
    <property type="protein sequence ID" value="QDU26780.1"/>
    <property type="molecule type" value="Genomic_DNA"/>
</dbReference>
<name>A0A517Y978_9BACT</name>
<dbReference type="AlphaFoldDB" id="A0A517Y978"/>
<dbReference type="Proteomes" id="UP000315017">
    <property type="component" value="Chromosome"/>
</dbReference>
<dbReference type="KEGG" id="aagg:ETAA8_18620"/>
<keyword evidence="2" id="KW-1185">Reference proteome</keyword>
<organism evidence="1 2">
    <name type="scientific">Anatilimnocola aggregata</name>
    <dbReference type="NCBI Taxonomy" id="2528021"/>
    <lineage>
        <taxon>Bacteria</taxon>
        <taxon>Pseudomonadati</taxon>
        <taxon>Planctomycetota</taxon>
        <taxon>Planctomycetia</taxon>
        <taxon>Pirellulales</taxon>
        <taxon>Pirellulaceae</taxon>
        <taxon>Anatilimnocola</taxon>
    </lineage>
</organism>
<evidence type="ECO:0000313" key="2">
    <source>
        <dbReference type="Proteomes" id="UP000315017"/>
    </source>
</evidence>
<gene>
    <name evidence="1" type="ORF">ETAA8_18620</name>
</gene>
<proteinExistence type="predicted"/>
<sequence length="73" mass="8036">MELKFVFLSASVRRLELWLIVGQEPIPGNDLHPNPFHPLSLSPCLPFASIVPNPEKSLLSSKSANGRADIHCC</sequence>
<protein>
    <submittedName>
        <fullName evidence="1">Uncharacterized protein</fullName>
    </submittedName>
</protein>
<accession>A0A517Y978</accession>